<dbReference type="GO" id="GO:0005886">
    <property type="term" value="C:plasma membrane"/>
    <property type="evidence" value="ECO:0007669"/>
    <property type="project" value="UniProtKB-SubCell"/>
</dbReference>
<evidence type="ECO:0000256" key="3">
    <source>
        <dbReference type="ARBA" id="ARBA00022475"/>
    </source>
</evidence>
<evidence type="ECO:0000313" key="8">
    <source>
        <dbReference type="EMBL" id="OZT76661.1"/>
    </source>
</evidence>
<dbReference type="PANTHER" id="PTHR40064:SF1">
    <property type="entry name" value="MEMBRANE PROTEIN"/>
    <property type="match status" value="1"/>
</dbReference>
<keyword evidence="6 7" id="KW-0472">Membrane</keyword>
<dbReference type="PANTHER" id="PTHR40064">
    <property type="entry name" value="MEMBRANE PROTEIN-RELATED"/>
    <property type="match status" value="1"/>
</dbReference>
<dbReference type="InterPro" id="IPR010343">
    <property type="entry name" value="ArAE_1"/>
</dbReference>
<evidence type="ECO:0008006" key="10">
    <source>
        <dbReference type="Google" id="ProtNLM"/>
    </source>
</evidence>
<feature type="transmembrane region" description="Helical" evidence="7">
    <location>
        <begin position="98"/>
        <end position="118"/>
    </location>
</feature>
<evidence type="ECO:0000256" key="1">
    <source>
        <dbReference type="ARBA" id="ARBA00004651"/>
    </source>
</evidence>
<evidence type="ECO:0000313" key="9">
    <source>
        <dbReference type="Proteomes" id="UP000216682"/>
    </source>
</evidence>
<keyword evidence="3" id="KW-1003">Cell membrane</keyword>
<reference evidence="8 9" key="1">
    <citation type="submission" date="2017-07" db="EMBL/GenBank/DDBJ databases">
        <title>Shotgun whole genome sequences of three halophilic bacterial isolates.</title>
        <authorList>
            <person name="Pozzo T."/>
            <person name="Higdon S.M."/>
            <person name="Quillaguaman J."/>
        </authorList>
    </citation>
    <scope>NUCLEOTIDE SEQUENCE [LARGE SCALE GENOMIC DNA]</scope>
    <source>
        <strain evidence="8 9">BU-1</strain>
    </source>
</reference>
<proteinExistence type="inferred from homology"/>
<dbReference type="Proteomes" id="UP000216682">
    <property type="component" value="Unassembled WGS sequence"/>
</dbReference>
<dbReference type="AlphaFoldDB" id="A0A265E4Z5"/>
<evidence type="ECO:0000256" key="5">
    <source>
        <dbReference type="ARBA" id="ARBA00022989"/>
    </source>
</evidence>
<accession>A0A265E4Z5</accession>
<dbReference type="EMBL" id="NPEZ01000005">
    <property type="protein sequence ID" value="OZT76661.1"/>
    <property type="molecule type" value="Genomic_DNA"/>
</dbReference>
<keyword evidence="5 7" id="KW-1133">Transmembrane helix</keyword>
<feature type="transmembrane region" description="Helical" evidence="7">
    <location>
        <begin position="130"/>
        <end position="148"/>
    </location>
</feature>
<dbReference type="InterPro" id="IPR052984">
    <property type="entry name" value="UPF0421"/>
</dbReference>
<protein>
    <recommendedName>
        <fullName evidence="10">Aromatic acid exporter family protein</fullName>
    </recommendedName>
</protein>
<evidence type="ECO:0000256" key="2">
    <source>
        <dbReference type="ARBA" id="ARBA00006544"/>
    </source>
</evidence>
<comment type="caution">
    <text evidence="8">The sequence shown here is derived from an EMBL/GenBank/DDBJ whole genome shotgun (WGS) entry which is preliminary data.</text>
</comment>
<organism evidence="8 9">
    <name type="scientific">Salinicoccus roseus</name>
    <dbReference type="NCBI Taxonomy" id="45670"/>
    <lineage>
        <taxon>Bacteria</taxon>
        <taxon>Bacillati</taxon>
        <taxon>Bacillota</taxon>
        <taxon>Bacilli</taxon>
        <taxon>Bacillales</taxon>
        <taxon>Staphylococcaceae</taxon>
        <taxon>Salinicoccus</taxon>
    </lineage>
</organism>
<feature type="transmembrane region" description="Helical" evidence="7">
    <location>
        <begin position="21"/>
        <end position="45"/>
    </location>
</feature>
<evidence type="ECO:0000256" key="7">
    <source>
        <dbReference type="SAM" id="Phobius"/>
    </source>
</evidence>
<evidence type="ECO:0000256" key="6">
    <source>
        <dbReference type="ARBA" id="ARBA00023136"/>
    </source>
</evidence>
<sequence>MKFDIRKIIGPRIIKTGLSTFLTALICMALDLPPIFAVITAIVTIEPTAYASLKKAYVRFPASIIGAFIAVTSLYIFGENAFTYSLAATLTILVTYRLNLHSGVLVAAITAVAMVPSVQDAYVFNFLSRLATTTIGLATSTLINFLILPPKYAGQIEEITKSTTQQTHSLLIQRLGELIAGKYESDKSERAYTKVQNAITDAEKLLKYQQDEYRYHKSNREEMRLMNQLERELQFKKLYFTHLGNLIYLPEDISMKFTSQETAAVEEIIDYLNRDLDELTMTNSAVRFIRRHIRNLDEEADAFKIHILYEIIIIYQMVVQHHKAGSSANKKVPTNSRPKNKTT</sequence>
<feature type="transmembrane region" description="Helical" evidence="7">
    <location>
        <begin position="57"/>
        <end position="77"/>
    </location>
</feature>
<keyword evidence="4 7" id="KW-0812">Transmembrane</keyword>
<dbReference type="Pfam" id="PF06081">
    <property type="entry name" value="ArAE_1"/>
    <property type="match status" value="1"/>
</dbReference>
<gene>
    <name evidence="8" type="ORF">CFN03_11025</name>
</gene>
<comment type="similarity">
    <text evidence="2">Belongs to the UPF0421 family.</text>
</comment>
<name>A0A265E4Z5_9STAP</name>
<evidence type="ECO:0000256" key="4">
    <source>
        <dbReference type="ARBA" id="ARBA00022692"/>
    </source>
</evidence>
<dbReference type="RefSeq" id="WP_094907077.1">
    <property type="nucleotide sequence ID" value="NZ_NPEZ01000005.1"/>
</dbReference>
<comment type="subcellular location">
    <subcellularLocation>
        <location evidence="1">Cell membrane</location>
        <topology evidence="1">Multi-pass membrane protein</topology>
    </subcellularLocation>
</comment>